<dbReference type="CDD" id="cd13225">
    <property type="entry name" value="PH-like_bacteria"/>
    <property type="match status" value="1"/>
</dbReference>
<evidence type="ECO:0000259" key="1">
    <source>
        <dbReference type="Pfam" id="PF08000"/>
    </source>
</evidence>
<dbReference type="EMBL" id="JACBXQ010000001">
    <property type="protein sequence ID" value="MBG9985405.1"/>
    <property type="molecule type" value="Genomic_DNA"/>
</dbReference>
<reference evidence="2 3" key="1">
    <citation type="submission" date="2020-07" db="EMBL/GenBank/DDBJ databases">
        <title>Facklamia lactis sp. nov., isolated from raw milk.</title>
        <authorList>
            <person name="Doll E.V."/>
            <person name="Huptas C."/>
            <person name="Staib L."/>
            <person name="Wenning M."/>
            <person name="Scherer S."/>
        </authorList>
    </citation>
    <scope>NUCLEOTIDE SEQUENCE [LARGE SCALE GENOMIC DNA]</scope>
    <source>
        <strain evidence="2 3">DSM 111018</strain>
    </source>
</reference>
<dbReference type="PANTHER" id="PTHR35796:SF3">
    <property type="entry name" value="BHLH DOMAIN-CONTAINING PROTEIN"/>
    <property type="match status" value="1"/>
</dbReference>
<sequence>MSLFDRLLGNAGQIDNQKVESAVKEILADNEKLEISFKLVRDLVIFTNKRLIMVDVQGTGAKKVMQSIPYYSISRFSIETAGINDLDSELKLYIAASSKEVVSLELGRNKENVYKIAKTLANELFA</sequence>
<organism evidence="2 3">
    <name type="scientific">Facklamia lactis</name>
    <dbReference type="NCBI Taxonomy" id="2749967"/>
    <lineage>
        <taxon>Bacteria</taxon>
        <taxon>Bacillati</taxon>
        <taxon>Bacillota</taxon>
        <taxon>Bacilli</taxon>
        <taxon>Lactobacillales</taxon>
        <taxon>Aerococcaceae</taxon>
        <taxon>Facklamia</taxon>
    </lineage>
</organism>
<accession>A0ABS0LML0</accession>
<name>A0ABS0LML0_9LACT</name>
<evidence type="ECO:0000313" key="3">
    <source>
        <dbReference type="Proteomes" id="UP000721415"/>
    </source>
</evidence>
<dbReference type="Gene3D" id="2.30.29.50">
    <property type="entry name" value="Bacterial Pleckstrin homology domain"/>
    <property type="match status" value="1"/>
</dbReference>
<dbReference type="Pfam" id="PF08000">
    <property type="entry name" value="bPH_1"/>
    <property type="match status" value="1"/>
</dbReference>
<evidence type="ECO:0000313" key="2">
    <source>
        <dbReference type="EMBL" id="MBG9985405.1"/>
    </source>
</evidence>
<comment type="caution">
    <text evidence="2">The sequence shown here is derived from an EMBL/GenBank/DDBJ whole genome shotgun (WGS) entry which is preliminary data.</text>
</comment>
<dbReference type="InterPro" id="IPR012544">
    <property type="entry name" value="PHb"/>
</dbReference>
<dbReference type="PANTHER" id="PTHR35796">
    <property type="entry name" value="HYPOTHETICAL CYTOSOLIC PROTEIN"/>
    <property type="match status" value="1"/>
</dbReference>
<keyword evidence="3" id="KW-1185">Reference proteome</keyword>
<gene>
    <name evidence="2" type="ORF">HZY91_00685</name>
</gene>
<dbReference type="RefSeq" id="WP_197113588.1">
    <property type="nucleotide sequence ID" value="NZ_JACBXQ010000001.1"/>
</dbReference>
<feature type="domain" description="Bacterial Pleckstrin homology" evidence="1">
    <location>
        <begin position="3"/>
        <end position="122"/>
    </location>
</feature>
<dbReference type="Proteomes" id="UP000721415">
    <property type="component" value="Unassembled WGS sequence"/>
</dbReference>
<dbReference type="InterPro" id="IPR037063">
    <property type="entry name" value="PHb_sf"/>
</dbReference>
<protein>
    <submittedName>
        <fullName evidence="2">PH domain-containing protein</fullName>
    </submittedName>
</protein>
<dbReference type="SUPFAM" id="SSF50729">
    <property type="entry name" value="PH domain-like"/>
    <property type="match status" value="1"/>
</dbReference>
<proteinExistence type="predicted"/>